<dbReference type="EMBL" id="LR743596">
    <property type="protein sequence ID" value="CAA2625577.1"/>
    <property type="molecule type" value="Genomic_DNA"/>
</dbReference>
<evidence type="ECO:0000313" key="2">
    <source>
        <dbReference type="EMBL" id="CAA2625577.1"/>
    </source>
</evidence>
<dbReference type="EMBL" id="CACRZD030000009">
    <property type="protein sequence ID" value="CAA6664935.1"/>
    <property type="molecule type" value="Genomic_DNA"/>
</dbReference>
<organism evidence="2">
    <name type="scientific">Spirodela intermedia</name>
    <name type="common">Intermediate duckweed</name>
    <dbReference type="NCBI Taxonomy" id="51605"/>
    <lineage>
        <taxon>Eukaryota</taxon>
        <taxon>Viridiplantae</taxon>
        <taxon>Streptophyta</taxon>
        <taxon>Embryophyta</taxon>
        <taxon>Tracheophyta</taxon>
        <taxon>Spermatophyta</taxon>
        <taxon>Magnoliopsida</taxon>
        <taxon>Liliopsida</taxon>
        <taxon>Araceae</taxon>
        <taxon>Lemnoideae</taxon>
        <taxon>Spirodela</taxon>
    </lineage>
</organism>
<dbReference type="PANTHER" id="PTHR33826">
    <property type="entry name" value="F20B24.21"/>
    <property type="match status" value="1"/>
</dbReference>
<reference evidence="2 3" key="1">
    <citation type="submission" date="2019-12" db="EMBL/GenBank/DDBJ databases">
        <authorList>
            <person name="Scholz U."/>
            <person name="Mascher M."/>
            <person name="Fiebig A."/>
        </authorList>
    </citation>
    <scope>NUCLEOTIDE SEQUENCE</scope>
</reference>
<sequence>MLAIFGSCRECGDSQTVYWRIAFGSLELGSFERVLSPECPWRLGGRWAFCLSCFFSASIQASFVLQKPLSLVSSYSAHLEYDIFEEIGVPNTKVSIIDMSPLTSLNSTYVVFGVLPNPKDAVISPIVLSVLRSSLIELVLQESNLSLTTSIFGHPSSFEVLKFPGGITVIPIQSASIWQMSQVLFNFTLNNSITQIQRNLDELKGQLKYGLNLRSYENVYVQMTNLNGSSASPPVIVEASVLSDVGSRNLLPLRLKQLAQTITGPREPRAGSLRLWESEGGAARPSPIDRFSPLSFHPLQSLFPFWMPTAPVCCSW</sequence>
<dbReference type="InterPro" id="IPR055464">
    <property type="entry name" value="DUF7036"/>
</dbReference>
<gene>
    <name evidence="2" type="ORF">SI7747_09011324</name>
</gene>
<dbReference type="Pfam" id="PF23041">
    <property type="entry name" value="DUF7036"/>
    <property type="match status" value="2"/>
</dbReference>
<keyword evidence="3" id="KW-1185">Reference proteome</keyword>
<protein>
    <recommendedName>
        <fullName evidence="1">DUF7036 domain-containing protein</fullName>
    </recommendedName>
</protein>
<dbReference type="PANTHER" id="PTHR33826:SF4">
    <property type="entry name" value="F20B24.21"/>
    <property type="match status" value="1"/>
</dbReference>
<feature type="domain" description="DUF7036" evidence="1">
    <location>
        <begin position="186"/>
        <end position="263"/>
    </location>
</feature>
<dbReference type="Proteomes" id="UP001189122">
    <property type="component" value="Unassembled WGS sequence"/>
</dbReference>
<proteinExistence type="predicted"/>
<accession>A0A7I8J590</accession>
<evidence type="ECO:0000313" key="3">
    <source>
        <dbReference type="Proteomes" id="UP001189122"/>
    </source>
</evidence>
<feature type="domain" description="DUF7036" evidence="1">
    <location>
        <begin position="62"/>
        <end position="153"/>
    </location>
</feature>
<name>A0A7I8J590_SPIIN</name>
<dbReference type="AlphaFoldDB" id="A0A7I8J590"/>
<evidence type="ECO:0000259" key="1">
    <source>
        <dbReference type="Pfam" id="PF23041"/>
    </source>
</evidence>